<protein>
    <recommendedName>
        <fullName evidence="1">DUF8106 domain-containing protein</fullName>
    </recommendedName>
</protein>
<feature type="domain" description="DUF8106" evidence="1">
    <location>
        <begin position="16"/>
        <end position="58"/>
    </location>
</feature>
<dbReference type="Proteomes" id="UP000510869">
    <property type="component" value="Chromosome"/>
</dbReference>
<reference evidence="2 3" key="1">
    <citation type="submission" date="2020-07" db="EMBL/GenBank/DDBJ databases">
        <title>Natrinema (YPL30) sp. nov. and Haloterrigena xxxxxx (YPL8) sp. nov., isolated from a salt mine.</title>
        <authorList>
            <person name="Cui H."/>
        </authorList>
    </citation>
    <scope>NUCLEOTIDE SEQUENCE [LARGE SCALE GENOMIC DNA]</scope>
    <source>
        <strain evidence="2 3">YPL13</strain>
    </source>
</reference>
<dbReference type="InterPro" id="IPR058419">
    <property type="entry name" value="DUF8106"/>
</dbReference>
<dbReference type="KEGG" id="nay:HYG81_05330"/>
<evidence type="ECO:0000313" key="2">
    <source>
        <dbReference type="EMBL" id="QLK27033.1"/>
    </source>
</evidence>
<dbReference type="AlphaFoldDB" id="A0A7D6CSR8"/>
<dbReference type="RefSeq" id="WP_180842201.1">
    <property type="nucleotide sequence ID" value="NZ_CP059154.1"/>
</dbReference>
<evidence type="ECO:0000259" key="1">
    <source>
        <dbReference type="Pfam" id="PF26408"/>
    </source>
</evidence>
<dbReference type="Pfam" id="PF26408">
    <property type="entry name" value="DUF8106"/>
    <property type="match status" value="1"/>
</dbReference>
<proteinExistence type="predicted"/>
<evidence type="ECO:0000313" key="3">
    <source>
        <dbReference type="Proteomes" id="UP000510869"/>
    </source>
</evidence>
<organism evidence="2 3">
    <name type="scientific">Natrinema zhouii</name>
    <dbReference type="NCBI Taxonomy" id="1710539"/>
    <lineage>
        <taxon>Archaea</taxon>
        <taxon>Methanobacteriati</taxon>
        <taxon>Methanobacteriota</taxon>
        <taxon>Stenosarchaea group</taxon>
        <taxon>Halobacteria</taxon>
        <taxon>Halobacteriales</taxon>
        <taxon>Natrialbaceae</taxon>
        <taxon>Natrinema</taxon>
    </lineage>
</organism>
<dbReference type="EMBL" id="CP059154">
    <property type="protein sequence ID" value="QLK27033.1"/>
    <property type="molecule type" value="Genomic_DNA"/>
</dbReference>
<gene>
    <name evidence="2" type="ORF">HYG81_05330</name>
</gene>
<accession>A0A7D6CSR8</accession>
<name>A0A7D6CSR8_9EURY</name>
<sequence length="126" mass="13964">MTQPASTHENGAPTQRKATLFCWECDHTSPAEGDWLLESEDQYVAYVCPDCETTLTKRPRSNEPARERTVAGPLTLWQRAVRTSMTVWRASLDMGFSSLNAVIGVRPLASESSDAHTTNQVTRHSG</sequence>
<dbReference type="GeneID" id="56142605"/>
<dbReference type="OrthoDB" id="209680at2157"/>
<keyword evidence="3" id="KW-1185">Reference proteome</keyword>